<sequence length="113" mass="11336">MPHSDIRVSIEIRGGDTQVTPPLEERSPQGEGRPDLQQPADTSPGDRAGARDGGPAPAPPGAQGTSPVGAAPEGAPQPFTAESDRVEAARSAGAAPDTTLAPPALERDRGGGQ</sequence>
<evidence type="ECO:0000256" key="1">
    <source>
        <dbReference type="SAM" id="MobiDB-lite"/>
    </source>
</evidence>
<organism evidence="2 3">
    <name type="scientific">Deinococcus budaensis</name>
    <dbReference type="NCBI Taxonomy" id="1665626"/>
    <lineage>
        <taxon>Bacteria</taxon>
        <taxon>Thermotogati</taxon>
        <taxon>Deinococcota</taxon>
        <taxon>Deinococci</taxon>
        <taxon>Deinococcales</taxon>
        <taxon>Deinococcaceae</taxon>
        <taxon>Deinococcus</taxon>
    </lineage>
</organism>
<feature type="compositionally biased region" description="Basic and acidic residues" evidence="1">
    <location>
        <begin position="23"/>
        <end position="34"/>
    </location>
</feature>
<gene>
    <name evidence="2" type="ORF">HNQ09_001415</name>
</gene>
<protein>
    <submittedName>
        <fullName evidence="2">Uncharacterized protein</fullName>
    </submittedName>
</protein>
<reference evidence="2 3" key="1">
    <citation type="submission" date="2020-08" db="EMBL/GenBank/DDBJ databases">
        <title>Genomic Encyclopedia of Type Strains, Phase IV (KMG-IV): sequencing the most valuable type-strain genomes for metagenomic binning, comparative biology and taxonomic classification.</title>
        <authorList>
            <person name="Goeker M."/>
        </authorList>
    </citation>
    <scope>NUCLEOTIDE SEQUENCE [LARGE SCALE GENOMIC DNA]</scope>
    <source>
        <strain evidence="2 3">DSM 101791</strain>
    </source>
</reference>
<feature type="compositionally biased region" description="Low complexity" evidence="1">
    <location>
        <begin position="92"/>
        <end position="104"/>
    </location>
</feature>
<evidence type="ECO:0000313" key="2">
    <source>
        <dbReference type="EMBL" id="MBB5233977.1"/>
    </source>
</evidence>
<name>A0A7W8LPU1_9DEIO</name>
<dbReference type="Proteomes" id="UP000525389">
    <property type="component" value="Unassembled WGS sequence"/>
</dbReference>
<dbReference type="AlphaFoldDB" id="A0A7W8LPU1"/>
<comment type="caution">
    <text evidence="2">The sequence shown here is derived from an EMBL/GenBank/DDBJ whole genome shotgun (WGS) entry which is preliminary data.</text>
</comment>
<evidence type="ECO:0000313" key="3">
    <source>
        <dbReference type="Proteomes" id="UP000525389"/>
    </source>
</evidence>
<feature type="compositionally biased region" description="Basic and acidic residues" evidence="1">
    <location>
        <begin position="1"/>
        <end position="14"/>
    </location>
</feature>
<feature type="region of interest" description="Disordered" evidence="1">
    <location>
        <begin position="1"/>
        <end position="113"/>
    </location>
</feature>
<dbReference type="RefSeq" id="WP_184027224.1">
    <property type="nucleotide sequence ID" value="NZ_JACHFN010000004.1"/>
</dbReference>
<proteinExistence type="predicted"/>
<keyword evidence="3" id="KW-1185">Reference proteome</keyword>
<accession>A0A7W8LPU1</accession>
<dbReference type="EMBL" id="JACHFN010000004">
    <property type="protein sequence ID" value="MBB5233977.1"/>
    <property type="molecule type" value="Genomic_DNA"/>
</dbReference>